<dbReference type="Gene3D" id="3.20.20.450">
    <property type="entry name" value="EAL domain"/>
    <property type="match status" value="1"/>
</dbReference>
<dbReference type="CDD" id="cd01949">
    <property type="entry name" value="GGDEF"/>
    <property type="match status" value="1"/>
</dbReference>
<dbReference type="InterPro" id="IPR000160">
    <property type="entry name" value="GGDEF_dom"/>
</dbReference>
<dbReference type="SUPFAM" id="SSF141868">
    <property type="entry name" value="EAL domain-like"/>
    <property type="match status" value="1"/>
</dbReference>
<evidence type="ECO:0000256" key="2">
    <source>
        <dbReference type="SAM" id="Phobius"/>
    </source>
</evidence>
<proteinExistence type="predicted"/>
<evidence type="ECO:0000256" key="1">
    <source>
        <dbReference type="SAM" id="MobiDB-lite"/>
    </source>
</evidence>
<dbReference type="InterPro" id="IPR029787">
    <property type="entry name" value="Nucleotide_cyclase"/>
</dbReference>
<dbReference type="GO" id="GO:0071111">
    <property type="term" value="F:cyclic-guanylate-specific phosphodiesterase activity"/>
    <property type="evidence" value="ECO:0007669"/>
    <property type="project" value="InterPro"/>
</dbReference>
<feature type="domain" description="EAL" evidence="3">
    <location>
        <begin position="284"/>
        <end position="538"/>
    </location>
</feature>
<accession>A0A850H948</accession>
<name>A0A850H948_9SPHN</name>
<evidence type="ECO:0000259" key="3">
    <source>
        <dbReference type="PROSITE" id="PS50883"/>
    </source>
</evidence>
<dbReference type="RefSeq" id="WP_176265930.1">
    <property type="nucleotide sequence ID" value="NZ_JABWGV010000001.1"/>
</dbReference>
<comment type="caution">
    <text evidence="5">The sequence shown here is derived from an EMBL/GenBank/DDBJ whole genome shotgun (WGS) entry which is preliminary data.</text>
</comment>
<reference evidence="5 6" key="1">
    <citation type="submission" date="2020-06" db="EMBL/GenBank/DDBJ databases">
        <title>Altererythrobacter sp. HHU K3-1.</title>
        <authorList>
            <person name="Zhang D."/>
            <person name="Xue H."/>
        </authorList>
    </citation>
    <scope>NUCLEOTIDE SEQUENCE [LARGE SCALE GENOMIC DNA]</scope>
    <source>
        <strain evidence="5 6">HHU K3-1</strain>
    </source>
</reference>
<dbReference type="PANTHER" id="PTHR33121">
    <property type="entry name" value="CYCLIC DI-GMP PHOSPHODIESTERASE PDEF"/>
    <property type="match status" value="1"/>
</dbReference>
<dbReference type="EMBL" id="JABWGV010000001">
    <property type="protein sequence ID" value="NVD43609.1"/>
    <property type="molecule type" value="Genomic_DNA"/>
</dbReference>
<feature type="domain" description="GGDEF" evidence="4">
    <location>
        <begin position="128"/>
        <end position="275"/>
    </location>
</feature>
<feature type="transmembrane region" description="Helical" evidence="2">
    <location>
        <begin position="20"/>
        <end position="45"/>
    </location>
</feature>
<dbReference type="InterPro" id="IPR043128">
    <property type="entry name" value="Rev_trsase/Diguanyl_cyclase"/>
</dbReference>
<dbReference type="Gene3D" id="3.30.70.270">
    <property type="match status" value="1"/>
</dbReference>
<dbReference type="InterPro" id="IPR035919">
    <property type="entry name" value="EAL_sf"/>
</dbReference>
<dbReference type="Pfam" id="PF00563">
    <property type="entry name" value="EAL"/>
    <property type="match status" value="1"/>
</dbReference>
<evidence type="ECO:0000313" key="6">
    <source>
        <dbReference type="Proteomes" id="UP000561438"/>
    </source>
</evidence>
<dbReference type="PROSITE" id="PS50887">
    <property type="entry name" value="GGDEF"/>
    <property type="match status" value="1"/>
</dbReference>
<protein>
    <submittedName>
        <fullName evidence="5">EAL domain-containing protein</fullName>
    </submittedName>
</protein>
<dbReference type="NCBIfam" id="TIGR00254">
    <property type="entry name" value="GGDEF"/>
    <property type="match status" value="1"/>
</dbReference>
<dbReference type="InterPro" id="IPR050706">
    <property type="entry name" value="Cyclic-di-GMP_PDE-like"/>
</dbReference>
<dbReference type="SMART" id="SM00267">
    <property type="entry name" value="GGDEF"/>
    <property type="match status" value="1"/>
</dbReference>
<dbReference type="Proteomes" id="UP000561438">
    <property type="component" value="Unassembled WGS sequence"/>
</dbReference>
<dbReference type="AlphaFoldDB" id="A0A850H948"/>
<dbReference type="InterPro" id="IPR001633">
    <property type="entry name" value="EAL_dom"/>
</dbReference>
<dbReference type="CDD" id="cd01948">
    <property type="entry name" value="EAL"/>
    <property type="match status" value="1"/>
</dbReference>
<keyword evidence="2" id="KW-0472">Membrane</keyword>
<dbReference type="Pfam" id="PF00990">
    <property type="entry name" value="GGDEF"/>
    <property type="match status" value="1"/>
</dbReference>
<evidence type="ECO:0000259" key="4">
    <source>
        <dbReference type="PROSITE" id="PS50887"/>
    </source>
</evidence>
<dbReference type="PANTHER" id="PTHR33121:SF70">
    <property type="entry name" value="SIGNALING PROTEIN YKOW"/>
    <property type="match status" value="1"/>
</dbReference>
<gene>
    <name evidence="5" type="ORF">HUV48_01085</name>
</gene>
<keyword evidence="2" id="KW-0812">Transmembrane</keyword>
<dbReference type="SUPFAM" id="SSF55073">
    <property type="entry name" value="Nucleotide cyclase"/>
    <property type="match status" value="1"/>
</dbReference>
<feature type="region of interest" description="Disordered" evidence="1">
    <location>
        <begin position="543"/>
        <end position="562"/>
    </location>
</feature>
<organism evidence="5 6">
    <name type="scientific">Qipengyuania atrilutea</name>
    <dbReference type="NCBI Taxonomy" id="2744473"/>
    <lineage>
        <taxon>Bacteria</taxon>
        <taxon>Pseudomonadati</taxon>
        <taxon>Pseudomonadota</taxon>
        <taxon>Alphaproteobacteria</taxon>
        <taxon>Sphingomonadales</taxon>
        <taxon>Erythrobacteraceae</taxon>
        <taxon>Qipengyuania</taxon>
    </lineage>
</organism>
<feature type="compositionally biased region" description="Basic and acidic residues" evidence="1">
    <location>
        <begin position="549"/>
        <end position="562"/>
    </location>
</feature>
<keyword evidence="6" id="KW-1185">Reference proteome</keyword>
<dbReference type="SMART" id="SM00052">
    <property type="entry name" value="EAL"/>
    <property type="match status" value="1"/>
</dbReference>
<sequence>MTDKAAYKSAALKRATQGDIVTLAIAGASILLFAGSASIVIPQIIAAFQGHQSPPDILLANALLLNIALIGLGWRRYNELNRRLKAQAAAARDAKLLADTDPLTGSLNRRSGIEVIDRLMSNCQKSGSATAIILIDLDNFKRVNDSNGHRVGDDVLRQTVRRIEDLLPIEAKLARIGGDEFVCALPYAAHQRERIEMLAFRMLETLAKPFDYEHGAVELTISVGIASNDAQSNAAANAQPSQPEKAGAQLLIHRADLAMYHAKNSGKNRYAWFDEAMERELVERQRLERGLREGLRLGQFRPFYEQQIDLDSGDLLGFEMLARWRSPELGEVSPEIFIPLAEKLGLIDELSEGLIAQALADARDWAPHLTLSINISPIQLRDQWFSHRILKLLVQNAFPPSRLDLEITESCLHEDLDQVRSVITSLRNQGVRFSIDDFGTGYSSLLQLKNLPVDRLKIDRSFVSSLTENGEADAFDTTIVDAILSLGEGFKMPITAEGIATPDILEALKRRGRMAGQGYHYGMPENADQVRNRLAKLGLLAQSEASPAHPHEPKTEVHDLAHGYAERVRTG</sequence>
<dbReference type="PROSITE" id="PS50883">
    <property type="entry name" value="EAL"/>
    <property type="match status" value="1"/>
</dbReference>
<keyword evidence="2" id="KW-1133">Transmembrane helix</keyword>
<feature type="transmembrane region" description="Helical" evidence="2">
    <location>
        <begin position="57"/>
        <end position="74"/>
    </location>
</feature>
<evidence type="ECO:0000313" key="5">
    <source>
        <dbReference type="EMBL" id="NVD43609.1"/>
    </source>
</evidence>